<dbReference type="PRINTS" id="PR00413">
    <property type="entry name" value="HADHALOGNASE"/>
</dbReference>
<dbReference type="InterPro" id="IPR023214">
    <property type="entry name" value="HAD_sf"/>
</dbReference>
<dbReference type="InterPro" id="IPR010972">
    <property type="entry name" value="Beta-PGM"/>
</dbReference>
<evidence type="ECO:0000256" key="4">
    <source>
        <dbReference type="ARBA" id="ARBA00022842"/>
    </source>
</evidence>
<dbReference type="InterPro" id="IPR023198">
    <property type="entry name" value="PGP-like_dom2"/>
</dbReference>
<comment type="catalytic activity">
    <reaction evidence="7">
        <text>beta-D-glucose 1-phosphate = beta-D-glucose 6-phosphate</text>
        <dbReference type="Rhea" id="RHEA:20113"/>
        <dbReference type="ChEBI" id="CHEBI:57684"/>
        <dbReference type="ChEBI" id="CHEBI:58247"/>
        <dbReference type="EC" id="5.4.2.6"/>
    </reaction>
</comment>
<dbReference type="EC" id="5.4.2.6" evidence="8"/>
<keyword evidence="2" id="KW-0597">Phosphoprotein</keyword>
<dbReference type="AlphaFoldDB" id="A0AAU8IC11"/>
<feature type="binding site" evidence="11">
    <location>
        <begin position="7"/>
        <end position="9"/>
    </location>
    <ligand>
        <name>substrate</name>
    </ligand>
</feature>
<feature type="active site" description="Nucleophile" evidence="10">
    <location>
        <position position="7"/>
    </location>
</feature>
<dbReference type="PANTHER" id="PTHR46193">
    <property type="entry name" value="6-PHOSPHOGLUCONATE PHOSPHATASE"/>
    <property type="match status" value="1"/>
</dbReference>
<evidence type="ECO:0000256" key="10">
    <source>
        <dbReference type="PIRSR" id="PIRSR610972-1"/>
    </source>
</evidence>
<dbReference type="InterPro" id="IPR006439">
    <property type="entry name" value="HAD-SF_hydro_IA"/>
</dbReference>
<feature type="site" description="Important for catalytic activity and assists the phosphoryl transfer reaction to Asp8 by balancing charge and orienting the reacting groups" evidence="13">
    <location>
        <position position="145"/>
    </location>
</feature>
<dbReference type="GO" id="GO:0008801">
    <property type="term" value="F:beta-phosphoglucomutase activity"/>
    <property type="evidence" value="ECO:0007669"/>
    <property type="project" value="UniProtKB-EC"/>
</dbReference>
<dbReference type="GO" id="GO:0000287">
    <property type="term" value="F:magnesium ion binding"/>
    <property type="evidence" value="ECO:0007669"/>
    <property type="project" value="InterPro"/>
</dbReference>
<dbReference type="Gene3D" id="1.10.150.240">
    <property type="entry name" value="Putative phosphatase, domain 2"/>
    <property type="match status" value="1"/>
</dbReference>
<protein>
    <recommendedName>
        <fullName evidence="9">Beta-phosphoglucomutase</fullName>
        <ecNumber evidence="8">5.4.2.6</ecNumber>
    </recommendedName>
</protein>
<feature type="binding site" evidence="12">
    <location>
        <position position="7"/>
    </location>
    <ligand>
        <name>Mg(2+)</name>
        <dbReference type="ChEBI" id="CHEBI:18420"/>
    </ligand>
</feature>
<evidence type="ECO:0000256" key="9">
    <source>
        <dbReference type="ARBA" id="ARBA00044991"/>
    </source>
</evidence>
<keyword evidence="4 12" id="KW-0460">Magnesium</keyword>
<evidence type="ECO:0000256" key="13">
    <source>
        <dbReference type="PIRSR" id="PIRSR610972-4"/>
    </source>
</evidence>
<feature type="binding site" evidence="12">
    <location>
        <position position="169"/>
    </location>
    <ligand>
        <name>Mg(2+)</name>
        <dbReference type="ChEBI" id="CHEBI:18420"/>
    </ligand>
</feature>
<feature type="binding site" evidence="11">
    <location>
        <position position="50"/>
    </location>
    <ligand>
        <name>substrate</name>
    </ligand>
</feature>
<dbReference type="GO" id="GO:0005975">
    <property type="term" value="P:carbohydrate metabolic process"/>
    <property type="evidence" value="ECO:0007669"/>
    <property type="project" value="InterPro"/>
</dbReference>
<evidence type="ECO:0000256" key="8">
    <source>
        <dbReference type="ARBA" id="ARBA00044968"/>
    </source>
</evidence>
<comment type="cofactor">
    <cofactor evidence="12">
        <name>Mg(2+)</name>
        <dbReference type="ChEBI" id="CHEBI:18420"/>
    </cofactor>
    <text evidence="12">Binds 2 magnesium ions per subunit.</text>
</comment>
<evidence type="ECO:0000256" key="12">
    <source>
        <dbReference type="PIRSR" id="PIRSR610972-3"/>
    </source>
</evidence>
<feature type="binding site" evidence="11">
    <location>
        <position position="76"/>
    </location>
    <ligand>
        <name>substrate</name>
    </ligand>
</feature>
<evidence type="ECO:0000256" key="1">
    <source>
        <dbReference type="ARBA" id="ARBA00006171"/>
    </source>
</evidence>
<keyword evidence="3 12" id="KW-0479">Metal-binding</keyword>
<comment type="similarity">
    <text evidence="1">Belongs to the HAD-like hydrolase superfamily. CbbY/CbbZ/Gph/YieH family.</text>
</comment>
<dbReference type="PANTHER" id="PTHR46193:SF18">
    <property type="entry name" value="HEXITOL PHOSPHATASE B"/>
    <property type="match status" value="1"/>
</dbReference>
<evidence type="ECO:0000256" key="5">
    <source>
        <dbReference type="ARBA" id="ARBA00023235"/>
    </source>
</evidence>
<dbReference type="SFLD" id="SFLDS00003">
    <property type="entry name" value="Haloacid_Dehalogenase"/>
    <property type="match status" value="1"/>
</dbReference>
<dbReference type="InterPro" id="IPR051600">
    <property type="entry name" value="Beta-PGM-like"/>
</dbReference>
<evidence type="ECO:0000256" key="2">
    <source>
        <dbReference type="ARBA" id="ARBA00022553"/>
    </source>
</evidence>
<dbReference type="InterPro" id="IPR010976">
    <property type="entry name" value="B-phosphoglucomutase_hydrolase"/>
</dbReference>
<name>A0AAU8IC11_9BACL</name>
<proteinExistence type="inferred from homology"/>
<feature type="binding site" evidence="12">
    <location>
        <position position="170"/>
    </location>
    <ligand>
        <name>Mg(2+)</name>
        <dbReference type="ChEBI" id="CHEBI:18420"/>
    </ligand>
</feature>
<organism evidence="14">
    <name type="scientific">Sporolactobacillus sp. Y61</name>
    <dbReference type="NCBI Taxonomy" id="3160863"/>
    <lineage>
        <taxon>Bacteria</taxon>
        <taxon>Bacillati</taxon>
        <taxon>Bacillota</taxon>
        <taxon>Bacilli</taxon>
        <taxon>Bacillales</taxon>
        <taxon>Sporolactobacillaceae</taxon>
        <taxon>Sporolactobacillus</taxon>
    </lineage>
</organism>
<dbReference type="Gene3D" id="3.40.50.1000">
    <property type="entry name" value="HAD superfamily/HAD-like"/>
    <property type="match status" value="1"/>
</dbReference>
<dbReference type="EMBL" id="CP159510">
    <property type="protein sequence ID" value="XCJ15835.1"/>
    <property type="molecule type" value="Genomic_DNA"/>
</dbReference>
<dbReference type="SFLD" id="SFLDG01129">
    <property type="entry name" value="C1.5:_HAD__Beta-PGM__Phosphata"/>
    <property type="match status" value="1"/>
</dbReference>
<dbReference type="SUPFAM" id="SSF56784">
    <property type="entry name" value="HAD-like"/>
    <property type="match status" value="1"/>
</dbReference>
<sequence>MKAVIFDLDGVLTDTAKYHFEAWKNLARSIGIEIDETFNQHLLGISRMESLELILQFGGRSDDFSALEKDELAARKNEAYRGLISGMTPADLLPGIGQFLRDLKEAGIKIGLASASRNGPFILDSLQITSFFDAIVDPAKLKKGKPDPEIFAAAAAQLKMRPAECAGIEDAVAGIQAINAAGMFSVGIATPAAAAADWRVASTAELTLERLKQHFTRKDK</sequence>
<accession>A0AAU8IC11</accession>
<dbReference type="Pfam" id="PF00702">
    <property type="entry name" value="Hydrolase"/>
    <property type="match status" value="1"/>
</dbReference>
<reference evidence="14" key="1">
    <citation type="submission" date="2024-06" db="EMBL/GenBank/DDBJ databases">
        <authorList>
            <person name="Fan A."/>
            <person name="Zhang F.Y."/>
            <person name="Zhang L."/>
        </authorList>
    </citation>
    <scope>NUCLEOTIDE SEQUENCE</scope>
    <source>
        <strain evidence="14">Y61</strain>
    </source>
</reference>
<dbReference type="InterPro" id="IPR036412">
    <property type="entry name" value="HAD-like_sf"/>
</dbReference>
<evidence type="ECO:0000256" key="11">
    <source>
        <dbReference type="PIRSR" id="PIRSR610972-2"/>
    </source>
</evidence>
<dbReference type="RefSeq" id="WP_353947585.1">
    <property type="nucleotide sequence ID" value="NZ_CP159510.1"/>
</dbReference>
<gene>
    <name evidence="14" type="primary">pgmB</name>
    <name evidence="14" type="ORF">ABNN70_08880</name>
</gene>
<feature type="site" description="Important for catalytic activity and assists the phosphoryl transfer reaction to Asp8 by balancing charge and orienting the reacting groups" evidence="13">
    <location>
        <position position="114"/>
    </location>
</feature>
<feature type="binding site" evidence="12">
    <location>
        <position position="9"/>
    </location>
    <ligand>
        <name>Mg(2+)</name>
        <dbReference type="ChEBI" id="CHEBI:18420"/>
    </ligand>
</feature>
<evidence type="ECO:0000256" key="3">
    <source>
        <dbReference type="ARBA" id="ARBA00022723"/>
    </source>
</evidence>
<evidence type="ECO:0000313" key="14">
    <source>
        <dbReference type="EMBL" id="XCJ15835.1"/>
    </source>
</evidence>
<keyword evidence="5 14" id="KW-0413">Isomerase</keyword>
<feature type="binding site" evidence="11">
    <location>
        <begin position="114"/>
        <end position="118"/>
    </location>
    <ligand>
        <name>substrate</name>
    </ligand>
</feature>
<feature type="binding site" evidence="11">
    <location>
        <position position="145"/>
    </location>
    <ligand>
        <name>substrate</name>
    </ligand>
</feature>
<feature type="binding site" evidence="11">
    <location>
        <begin position="42"/>
        <end position="47"/>
    </location>
    <ligand>
        <name>substrate</name>
    </ligand>
</feature>
<feature type="binding site" evidence="11">
    <location>
        <position position="23"/>
    </location>
    <ligand>
        <name>substrate</name>
    </ligand>
</feature>
<dbReference type="SFLD" id="SFLDG01135">
    <property type="entry name" value="C1.5.6:_HAD__Beta-PGM__Phospha"/>
    <property type="match status" value="1"/>
</dbReference>
<dbReference type="NCBIfam" id="TIGR01990">
    <property type="entry name" value="bPGM"/>
    <property type="match status" value="1"/>
</dbReference>
<evidence type="ECO:0000256" key="7">
    <source>
        <dbReference type="ARBA" id="ARBA00044926"/>
    </source>
</evidence>
<dbReference type="CDD" id="cd02598">
    <property type="entry name" value="HAD_BPGM"/>
    <property type="match status" value="1"/>
</dbReference>
<evidence type="ECO:0000256" key="6">
    <source>
        <dbReference type="ARBA" id="ARBA00023277"/>
    </source>
</evidence>
<feature type="active site" description="Proton donor/acceptor" evidence="10">
    <location>
        <position position="9"/>
    </location>
</feature>
<dbReference type="NCBIfam" id="TIGR01509">
    <property type="entry name" value="HAD-SF-IA-v3"/>
    <property type="match status" value="1"/>
</dbReference>
<keyword evidence="6" id="KW-0119">Carbohydrate metabolism</keyword>
<dbReference type="NCBIfam" id="TIGR02009">
    <property type="entry name" value="PGMB-YQAB-SF"/>
    <property type="match status" value="1"/>
</dbReference>